<dbReference type="SUPFAM" id="SSF53448">
    <property type="entry name" value="Nucleotide-diphospho-sugar transferases"/>
    <property type="match status" value="1"/>
</dbReference>
<evidence type="ECO:0000256" key="3">
    <source>
        <dbReference type="ARBA" id="ARBA00022679"/>
    </source>
</evidence>
<gene>
    <name evidence="6" type="ORF">E4U02_05020</name>
</gene>
<reference evidence="6 7" key="1">
    <citation type="submission" date="2019-03" db="EMBL/GenBank/DDBJ databases">
        <title>Diversity of the mouse oral microbiome.</title>
        <authorList>
            <person name="Joseph S."/>
            <person name="Aduse-Opoku J."/>
            <person name="Curtis M."/>
            <person name="Wade W."/>
            <person name="Hashim A."/>
        </authorList>
    </citation>
    <scope>NUCLEOTIDE SEQUENCE [LARGE SCALE GENOMIC DNA]</scope>
    <source>
        <strain evidence="6 7">P1012</strain>
    </source>
</reference>
<accession>A0A4Y9FX38</accession>
<dbReference type="Pfam" id="PF00535">
    <property type="entry name" value="Glycos_transf_2"/>
    <property type="match status" value="1"/>
</dbReference>
<feature type="domain" description="Glycosyltransferase 2-like" evidence="5">
    <location>
        <begin position="118"/>
        <end position="281"/>
    </location>
</feature>
<keyword evidence="4" id="KW-1133">Transmembrane helix</keyword>
<comment type="caution">
    <text evidence="6">The sequence shown here is derived from an EMBL/GenBank/DDBJ whole genome shotgun (WGS) entry which is preliminary data.</text>
</comment>
<feature type="transmembrane region" description="Helical" evidence="4">
    <location>
        <begin position="374"/>
        <end position="394"/>
    </location>
</feature>
<evidence type="ECO:0000256" key="4">
    <source>
        <dbReference type="SAM" id="Phobius"/>
    </source>
</evidence>
<keyword evidence="4" id="KW-0472">Membrane</keyword>
<dbReference type="AlphaFoldDB" id="A0A4Y9FX38"/>
<dbReference type="Gene3D" id="3.90.550.10">
    <property type="entry name" value="Spore Coat Polysaccharide Biosynthesis Protein SpsA, Chain A"/>
    <property type="match status" value="1"/>
</dbReference>
<organism evidence="6 7">
    <name type="scientific">Microbacterium paludicola</name>
    <dbReference type="NCBI Taxonomy" id="300019"/>
    <lineage>
        <taxon>Bacteria</taxon>
        <taxon>Bacillati</taxon>
        <taxon>Actinomycetota</taxon>
        <taxon>Actinomycetes</taxon>
        <taxon>Micrococcales</taxon>
        <taxon>Microbacteriaceae</taxon>
        <taxon>Microbacterium</taxon>
    </lineage>
</organism>
<dbReference type="Proteomes" id="UP000298358">
    <property type="component" value="Unassembled WGS sequence"/>
</dbReference>
<evidence type="ECO:0000313" key="6">
    <source>
        <dbReference type="EMBL" id="TFU33601.1"/>
    </source>
</evidence>
<comment type="similarity">
    <text evidence="1">Belongs to the glycosyltransferase 2 family.</text>
</comment>
<keyword evidence="4" id="KW-0812">Transmembrane</keyword>
<dbReference type="OrthoDB" id="9797391at2"/>
<feature type="transmembrane region" description="Helical" evidence="4">
    <location>
        <begin position="430"/>
        <end position="453"/>
    </location>
</feature>
<feature type="transmembrane region" description="Helical" evidence="4">
    <location>
        <begin position="400"/>
        <end position="418"/>
    </location>
</feature>
<keyword evidence="2" id="KW-0328">Glycosyltransferase</keyword>
<evidence type="ECO:0000313" key="7">
    <source>
        <dbReference type="Proteomes" id="UP000298358"/>
    </source>
</evidence>
<dbReference type="InterPro" id="IPR029044">
    <property type="entry name" value="Nucleotide-diphossugar_trans"/>
</dbReference>
<dbReference type="PANTHER" id="PTHR43630:SF1">
    <property type="entry name" value="POLY-BETA-1,6-N-ACETYL-D-GLUCOSAMINE SYNTHASE"/>
    <property type="match status" value="1"/>
</dbReference>
<sequence length="476" mass="51728">MNSRMQRFAGLGIMGLTLVAAGALWFALVAARPAPFGRLQTLQLGEWTIRYDPQGPALALVGVGVLVAAIAGVGITVYEDVVLTRARRSSPRAEGRPLAPRRIMAETRGVFAGEVTVTVVIPAHNEEHHLPATIASLRAQTTPPERIVVVADNCSDGTVEIARRAGVEVFETVGNQHKKAGALNQALARILPELGANDAVMVMDADTRLASGVFLEVARRRMTDDRALMAVGGLFLGEEGHGLLGQLQRNEYARYTREIERRRGKVFVLTGTATVFRPAALRVVAASRGTLLPGVHGDVYDTLALTEDNELTIAIKTLGGLIVSPNECTVITELMPTWRALARQRLRWQRGAIENLAAYGVTSTTVRYWAQQIAIGYSVIALTAYFALLALMIVSIDQWIWFPFWIGLGVVFVAERLVTAWRAGWRGRLLALLVVPELVFDLVLDVVFVRGILDMTFRREATWAHVPAAASAGAAS</sequence>
<dbReference type="CDD" id="cd06423">
    <property type="entry name" value="CESA_like"/>
    <property type="match status" value="1"/>
</dbReference>
<dbReference type="GO" id="GO:0016757">
    <property type="term" value="F:glycosyltransferase activity"/>
    <property type="evidence" value="ECO:0007669"/>
    <property type="project" value="UniProtKB-KW"/>
</dbReference>
<keyword evidence="3 6" id="KW-0808">Transferase</keyword>
<dbReference type="PANTHER" id="PTHR43630">
    <property type="entry name" value="POLY-BETA-1,6-N-ACETYL-D-GLUCOSAMINE SYNTHASE"/>
    <property type="match status" value="1"/>
</dbReference>
<feature type="transmembrane region" description="Helical" evidence="4">
    <location>
        <begin position="55"/>
        <end position="78"/>
    </location>
</feature>
<dbReference type="EMBL" id="SPQB01000007">
    <property type="protein sequence ID" value="TFU33601.1"/>
    <property type="molecule type" value="Genomic_DNA"/>
</dbReference>
<proteinExistence type="inferred from homology"/>
<evidence type="ECO:0000259" key="5">
    <source>
        <dbReference type="Pfam" id="PF00535"/>
    </source>
</evidence>
<dbReference type="InterPro" id="IPR001173">
    <property type="entry name" value="Glyco_trans_2-like"/>
</dbReference>
<protein>
    <submittedName>
        <fullName evidence="6">Glycosyltransferase</fullName>
    </submittedName>
</protein>
<name>A0A4Y9FX38_9MICO</name>
<keyword evidence="7" id="KW-1185">Reference proteome</keyword>
<evidence type="ECO:0000256" key="2">
    <source>
        <dbReference type="ARBA" id="ARBA00022676"/>
    </source>
</evidence>
<evidence type="ECO:0000256" key="1">
    <source>
        <dbReference type="ARBA" id="ARBA00006739"/>
    </source>
</evidence>